<protein>
    <recommendedName>
        <fullName evidence="27">Sialin</fullName>
    </recommendedName>
    <alternativeName>
        <fullName evidence="30">H(+)/nitrate cotransporter</fullName>
    </alternativeName>
    <alternativeName>
        <fullName evidence="28">H(+)/sialic acid cotransporter</fullName>
    </alternativeName>
    <alternativeName>
        <fullName evidence="29">Vesicular excitatory amino acid transporter</fullName>
    </alternativeName>
</protein>
<evidence type="ECO:0000256" key="14">
    <source>
        <dbReference type="ARBA" id="ARBA00023136"/>
    </source>
</evidence>
<evidence type="ECO:0000256" key="15">
    <source>
        <dbReference type="ARBA" id="ARBA00023180"/>
    </source>
</evidence>
<feature type="transmembrane region" description="Helical" evidence="33">
    <location>
        <begin position="272"/>
        <end position="295"/>
    </location>
</feature>
<evidence type="ECO:0000256" key="13">
    <source>
        <dbReference type="ARBA" id="ARBA00023065"/>
    </source>
</evidence>
<evidence type="ECO:0000256" key="32">
    <source>
        <dbReference type="SAM" id="MobiDB-lite"/>
    </source>
</evidence>
<dbReference type="GO" id="GO:0005272">
    <property type="term" value="F:sodium channel activity"/>
    <property type="evidence" value="ECO:0007669"/>
    <property type="project" value="UniProtKB-KW"/>
</dbReference>
<evidence type="ECO:0000256" key="18">
    <source>
        <dbReference type="ARBA" id="ARBA00023303"/>
    </source>
</evidence>
<feature type="region of interest" description="Disordered" evidence="32">
    <location>
        <begin position="877"/>
        <end position="899"/>
    </location>
</feature>
<evidence type="ECO:0000256" key="3">
    <source>
        <dbReference type="ARBA" id="ARBA00004638"/>
    </source>
</evidence>
<dbReference type="InterPro" id="IPR050382">
    <property type="entry name" value="MFS_Na/Anion_cotransporter"/>
</dbReference>
<organism evidence="35 36">
    <name type="scientific">Macrostomum lignano</name>
    <dbReference type="NCBI Taxonomy" id="282301"/>
    <lineage>
        <taxon>Eukaryota</taxon>
        <taxon>Metazoa</taxon>
        <taxon>Spiralia</taxon>
        <taxon>Lophotrochozoa</taxon>
        <taxon>Platyhelminthes</taxon>
        <taxon>Rhabditophora</taxon>
        <taxon>Macrostomorpha</taxon>
        <taxon>Macrostomida</taxon>
        <taxon>Macrostomidae</taxon>
        <taxon>Macrostomum</taxon>
    </lineage>
</organism>
<comment type="catalytic activity">
    <reaction evidence="24">
        <text>L-glutamate(out) = L-glutamate(in)</text>
        <dbReference type="Rhea" id="RHEA:66336"/>
        <dbReference type="ChEBI" id="CHEBI:29985"/>
    </reaction>
    <physiologicalReaction direction="left-to-right" evidence="24">
        <dbReference type="Rhea" id="RHEA:66337"/>
    </physiologicalReaction>
</comment>
<evidence type="ECO:0000256" key="22">
    <source>
        <dbReference type="ARBA" id="ARBA00050625"/>
    </source>
</evidence>
<keyword evidence="15" id="KW-0325">Glycoprotein</keyword>
<feature type="transmembrane region" description="Helical" evidence="33">
    <location>
        <begin position="492"/>
        <end position="511"/>
    </location>
</feature>
<evidence type="ECO:0000256" key="33">
    <source>
        <dbReference type="SAM" id="Phobius"/>
    </source>
</evidence>
<comment type="catalytic activity">
    <reaction evidence="20">
        <text>2 nitrate(out) + H(+)(out) = 2 nitrate(in) + H(+)(in)</text>
        <dbReference type="Rhea" id="RHEA:71539"/>
        <dbReference type="ChEBI" id="CHEBI:15378"/>
        <dbReference type="ChEBI" id="CHEBI:17632"/>
    </reaction>
    <physiologicalReaction direction="left-to-right" evidence="20">
        <dbReference type="Rhea" id="RHEA:71540"/>
    </physiologicalReaction>
</comment>
<feature type="transmembrane region" description="Helical" evidence="33">
    <location>
        <begin position="633"/>
        <end position="650"/>
    </location>
</feature>
<dbReference type="PANTHER" id="PTHR11662:SF399">
    <property type="entry name" value="FI19708P1-RELATED"/>
    <property type="match status" value="1"/>
</dbReference>
<evidence type="ECO:0000256" key="11">
    <source>
        <dbReference type="ARBA" id="ARBA00023018"/>
    </source>
</evidence>
<dbReference type="Pfam" id="PF07690">
    <property type="entry name" value="MFS_1"/>
    <property type="match status" value="1"/>
</dbReference>
<dbReference type="GO" id="GO:0015293">
    <property type="term" value="F:symporter activity"/>
    <property type="evidence" value="ECO:0007669"/>
    <property type="project" value="UniProtKB-KW"/>
</dbReference>
<dbReference type="GO" id="GO:0046942">
    <property type="term" value="P:carboxylic acid transport"/>
    <property type="evidence" value="ECO:0007669"/>
    <property type="project" value="UniProtKB-ARBA"/>
</dbReference>
<evidence type="ECO:0000256" key="20">
    <source>
        <dbReference type="ARBA" id="ARBA00050101"/>
    </source>
</evidence>
<dbReference type="GO" id="GO:0005765">
    <property type="term" value="C:lysosomal membrane"/>
    <property type="evidence" value="ECO:0007669"/>
    <property type="project" value="UniProtKB-SubCell"/>
</dbReference>
<keyword evidence="5 31" id="KW-0813">Transport</keyword>
<dbReference type="Pfam" id="PF00858">
    <property type="entry name" value="ASC"/>
    <property type="match status" value="1"/>
</dbReference>
<dbReference type="Gene3D" id="1.10.287.770">
    <property type="entry name" value="YojJ-like"/>
    <property type="match status" value="1"/>
</dbReference>
<dbReference type="WBParaSite" id="maker-uti_cns_0004777-snap-gene-0.3-mRNA-1">
    <property type="protein sequence ID" value="maker-uti_cns_0004777-snap-gene-0.3-mRNA-1"/>
    <property type="gene ID" value="maker-uti_cns_0004777-snap-gene-0.3"/>
</dbReference>
<evidence type="ECO:0000256" key="21">
    <source>
        <dbReference type="ARBA" id="ARBA00050554"/>
    </source>
</evidence>
<feature type="transmembrane region" description="Helical" evidence="33">
    <location>
        <begin position="371"/>
        <end position="391"/>
    </location>
</feature>
<feature type="compositionally biased region" description="Low complexity" evidence="32">
    <location>
        <begin position="877"/>
        <end position="889"/>
    </location>
</feature>
<comment type="catalytic activity">
    <reaction evidence="25">
        <text>D-glucuronate(out) + H(+)(out) = D-glucuronate(in) + H(+)(in)</text>
        <dbReference type="Rhea" id="RHEA:72591"/>
        <dbReference type="ChEBI" id="CHEBI:15378"/>
        <dbReference type="ChEBI" id="CHEBI:58720"/>
    </reaction>
    <physiologicalReaction direction="left-to-right" evidence="25">
        <dbReference type="Rhea" id="RHEA:72592"/>
    </physiologicalReaction>
</comment>
<evidence type="ECO:0000256" key="2">
    <source>
        <dbReference type="ARBA" id="ARBA00004554"/>
    </source>
</evidence>
<evidence type="ECO:0000259" key="34">
    <source>
        <dbReference type="PROSITE" id="PS50850"/>
    </source>
</evidence>
<evidence type="ECO:0000256" key="7">
    <source>
        <dbReference type="ARBA" id="ARBA00022475"/>
    </source>
</evidence>
<accession>A0A1I8H8J9</accession>
<evidence type="ECO:0000256" key="4">
    <source>
        <dbReference type="ARBA" id="ARBA00004656"/>
    </source>
</evidence>
<evidence type="ECO:0000256" key="1">
    <source>
        <dbReference type="ARBA" id="ARBA00004432"/>
    </source>
</evidence>
<feature type="transmembrane region" description="Helical" evidence="33">
    <location>
        <begin position="331"/>
        <end position="351"/>
    </location>
</feature>
<evidence type="ECO:0000256" key="28">
    <source>
        <dbReference type="ARBA" id="ARBA00080244"/>
    </source>
</evidence>
<keyword evidence="7" id="KW-1003">Cell membrane</keyword>
<comment type="catalytic activity">
    <reaction evidence="21">
        <text>L-aspartate(out) = L-aspartate(in)</text>
        <dbReference type="Rhea" id="RHEA:66332"/>
        <dbReference type="ChEBI" id="CHEBI:29991"/>
    </reaction>
    <physiologicalReaction direction="left-to-right" evidence="21">
        <dbReference type="Rhea" id="RHEA:66333"/>
    </physiologicalReaction>
</comment>
<feature type="transmembrane region" description="Helical" evidence="33">
    <location>
        <begin position="696"/>
        <end position="713"/>
    </location>
</feature>
<sequence length="1165" mass="125374">DINTQLSGAVLTIHSGDTHPDVNNNAVHLKSGSLTEVKLKHVLNVQKQPPYGRCSPDTPQSLGLQGREYSYSEDACRQMTIQMDIRASCGCQLLEPPQQAIEYPLVPEEAGSNITYCTGLQEFLPLGACTAGNSSSKVCEAALDRAYEHIRCKQAVISKYSKDVVESCSIPCAFYSYQTERSTSDWPTKAWQLYLLQTRVYSRLQQRPEMQIYAKAIELERAGRLDSAFQLVQNVSILERNLLSIQLIRPNFDLHQVEEKEVLSLTSFLSQVGGLLSIFVGLTMIFIVELIDFLVHCCDVYAGRRGGEEYFAQLHSTDSTTQRMMAVSQRALLCVLSFMGFAIVYMLRVNLSVALVAMAGQFSWDEQTQGLILGSFFWGYIVTQIPGGLLAERFGAKWVLGIGILWTAALTLLTPLAAHWGVAALICLRVLEGVGEGVTFPSLNAMLSQWAPPVERTTMAVFIISGSHMGTVIGLPLSGYLCSTDFLGGWPAVFYTFGASGIAWFIAWSILAHSSPAANPWISREELTYIQESLKHQVLRGFAAVPLKAMLTSGPVLSMIGMHMAYNWQFYTLLTCLPTFFADVLSIPLTEDGLVSALPYLVLWATSNLTALLADAARSRGWLGVTAIRKLSIALGAVGGAAGIALVGHLGCRRGPAIAVLTAAVGLSGFIVSGFGPNQLDLAPRFAGTLHGLSNTLATVPGMVAPVIVGGFTNHASVRSNWLKVFYLSAGIVLAGCLGYLAFGSAQVQPWASATAAEEQQRLLDGEEEWTDDDGGEDAFFIARAWCRRCRAAAANDAAFSVEAAFADADEAASFGFRSACGSSAPRVAEPLNRRRLLRRTAVSLSETGAGAALQQRLWRCRLSTVGDSLPELPTAAATPAARAAPQRANKSAPGAARQTGVPACWQPRLFGRRRRCPAARRFRTRTAGRRGKRHLLAPLDRPDGSVEVQRGAAASRRLQRQLHVGLAVVVDVVQLLVRRELGRAANQHGDGLARLPVSGGHDASAHALLMATHRSHRWICTPETGVKQVQIAEQVQPEVGIPLSGLVQAAFLAADGVAEHQAVVGGVVVGVAAEPLDHFAPVAPQMAGAAESVGHFVTVDVQVGVNHHRVGQVVQVAQLPGRQTASVQAGLRRPPMVQLDRSEARLAMRNGVGLGTGVGKRQLH</sequence>
<evidence type="ECO:0000313" key="36">
    <source>
        <dbReference type="WBParaSite" id="maker-uti_cns_0004777-snap-gene-0.3-mRNA-1"/>
    </source>
</evidence>
<evidence type="ECO:0000313" key="35">
    <source>
        <dbReference type="Proteomes" id="UP000095280"/>
    </source>
</evidence>
<feature type="domain" description="Major facilitator superfamily (MFS) profile" evidence="34">
    <location>
        <begin position="332"/>
        <end position="748"/>
    </location>
</feature>
<dbReference type="GO" id="GO:0006820">
    <property type="term" value="P:monoatomic anion transport"/>
    <property type="evidence" value="ECO:0007669"/>
    <property type="project" value="TreeGrafter"/>
</dbReference>
<evidence type="ECO:0000256" key="16">
    <source>
        <dbReference type="ARBA" id="ARBA00023201"/>
    </source>
</evidence>
<evidence type="ECO:0000256" key="8">
    <source>
        <dbReference type="ARBA" id="ARBA00022692"/>
    </source>
</evidence>
<dbReference type="PROSITE" id="PS50850">
    <property type="entry name" value="MFS"/>
    <property type="match status" value="1"/>
</dbReference>
<dbReference type="InterPro" id="IPR036259">
    <property type="entry name" value="MFS_trans_sf"/>
</dbReference>
<comment type="subcellular location">
    <subcellularLocation>
        <location evidence="2">Basolateral cell membrane</location>
        <topology evidence="2">Multi-pass membrane protein</topology>
    </subcellularLocation>
    <subcellularLocation>
        <location evidence="3">Cytoplasmic vesicle</location>
        <location evidence="3">Secretory vesicle membrane</location>
        <topology evidence="3">Multi-pass membrane protein</topology>
    </subcellularLocation>
    <subcellularLocation>
        <location evidence="1">Cytoplasmic vesicle</location>
        <location evidence="1">Secretory vesicle</location>
        <location evidence="1">Synaptic vesicle membrane</location>
    </subcellularLocation>
    <subcellularLocation>
        <location evidence="4">Lysosome membrane</location>
    </subcellularLocation>
</comment>
<keyword evidence="12" id="KW-0915">Sodium</keyword>
<evidence type="ECO:0000256" key="24">
    <source>
        <dbReference type="ARBA" id="ARBA00051447"/>
    </source>
</evidence>
<feature type="transmembrane region" description="Helical" evidence="33">
    <location>
        <begin position="657"/>
        <end position="676"/>
    </location>
</feature>
<dbReference type="InterPro" id="IPR001873">
    <property type="entry name" value="ENaC"/>
</dbReference>
<evidence type="ECO:0000256" key="29">
    <source>
        <dbReference type="ARBA" id="ARBA00081195"/>
    </source>
</evidence>
<evidence type="ECO:0000256" key="12">
    <source>
        <dbReference type="ARBA" id="ARBA00023053"/>
    </source>
</evidence>
<dbReference type="FunFam" id="1.20.1250.20:FF:000067">
    <property type="entry name" value="sialin isoform X2"/>
    <property type="match status" value="1"/>
</dbReference>
<dbReference type="CDD" id="cd17318">
    <property type="entry name" value="MFS_SLC17"/>
    <property type="match status" value="1"/>
</dbReference>
<comment type="function">
    <text evidence="26">Receptor for CM101, a polysaccharide produced by group B Streptococcus with antipathoangiogenic properties.</text>
</comment>
<evidence type="ECO:0000256" key="9">
    <source>
        <dbReference type="ARBA" id="ARBA00022847"/>
    </source>
</evidence>
<evidence type="ECO:0000256" key="5">
    <source>
        <dbReference type="ARBA" id="ARBA00022448"/>
    </source>
</evidence>
<dbReference type="AlphaFoldDB" id="A0A1I8H8J9"/>
<evidence type="ECO:0000256" key="27">
    <source>
        <dbReference type="ARBA" id="ARBA00069713"/>
    </source>
</evidence>
<feature type="transmembrane region" description="Helical" evidence="33">
    <location>
        <begin position="568"/>
        <end position="587"/>
    </location>
</feature>
<evidence type="ECO:0000256" key="25">
    <source>
        <dbReference type="ARBA" id="ARBA00051612"/>
    </source>
</evidence>
<dbReference type="InterPro" id="IPR011701">
    <property type="entry name" value="MFS"/>
</dbReference>
<feature type="transmembrane region" description="Helical" evidence="33">
    <location>
        <begin position="398"/>
        <end position="431"/>
    </location>
</feature>
<feature type="transmembrane region" description="Helical" evidence="33">
    <location>
        <begin position="594"/>
        <end position="613"/>
    </location>
</feature>
<comment type="similarity">
    <text evidence="31">Belongs to the amiloride-sensitive sodium channel (TC 1.A.6) family.</text>
</comment>
<proteinExistence type="inferred from homology"/>
<evidence type="ECO:0000256" key="6">
    <source>
        <dbReference type="ARBA" id="ARBA00022461"/>
    </source>
</evidence>
<evidence type="ECO:0000256" key="10">
    <source>
        <dbReference type="ARBA" id="ARBA00022989"/>
    </source>
</evidence>
<keyword evidence="16 31" id="KW-0739">Sodium transport</keyword>
<keyword evidence="17" id="KW-0458">Lysosome</keyword>
<evidence type="ECO:0000256" key="19">
    <source>
        <dbReference type="ARBA" id="ARBA00023329"/>
    </source>
</evidence>
<keyword evidence="8 31" id="KW-0812">Transmembrane</keyword>
<dbReference type="InterPro" id="IPR020846">
    <property type="entry name" value="MFS_dom"/>
</dbReference>
<keyword evidence="10 33" id="KW-1133">Transmembrane helix</keyword>
<keyword evidence="11" id="KW-0770">Synapse</keyword>
<feature type="transmembrane region" description="Helical" evidence="33">
    <location>
        <begin position="725"/>
        <end position="743"/>
    </location>
</feature>
<evidence type="ECO:0000256" key="17">
    <source>
        <dbReference type="ARBA" id="ARBA00023228"/>
    </source>
</evidence>
<keyword evidence="9" id="KW-0769">Symport</keyword>
<evidence type="ECO:0000256" key="23">
    <source>
        <dbReference type="ARBA" id="ARBA00051403"/>
    </source>
</evidence>
<dbReference type="FunFam" id="1.20.1250.20:FF:000003">
    <property type="entry name" value="Solute carrier family 17 member 3"/>
    <property type="match status" value="1"/>
</dbReference>
<keyword evidence="14 33" id="KW-0472">Membrane</keyword>
<keyword evidence="35" id="KW-1185">Reference proteome</keyword>
<dbReference type="Proteomes" id="UP000095280">
    <property type="component" value="Unplaced"/>
</dbReference>
<keyword evidence="13 31" id="KW-0406">Ion transport</keyword>
<keyword evidence="18 31" id="KW-0407">Ion channel</keyword>
<dbReference type="GO" id="GO:0030672">
    <property type="term" value="C:synaptic vesicle membrane"/>
    <property type="evidence" value="ECO:0007669"/>
    <property type="project" value="UniProtKB-SubCell"/>
</dbReference>
<evidence type="ECO:0000256" key="31">
    <source>
        <dbReference type="RuleBase" id="RU000679"/>
    </source>
</evidence>
<dbReference type="Gene3D" id="1.20.1250.20">
    <property type="entry name" value="MFS general substrate transporter like domains"/>
    <property type="match status" value="2"/>
</dbReference>
<dbReference type="GO" id="GO:0016323">
    <property type="term" value="C:basolateral plasma membrane"/>
    <property type="evidence" value="ECO:0007669"/>
    <property type="project" value="UniProtKB-SubCell"/>
</dbReference>
<comment type="catalytic activity">
    <reaction evidence="22">
        <text>N-acetylneuraminate(in) + H(+)(in) = N-acetylneuraminate(out) + H(+)(out)</text>
        <dbReference type="Rhea" id="RHEA:28987"/>
        <dbReference type="ChEBI" id="CHEBI:15378"/>
        <dbReference type="ChEBI" id="CHEBI:35418"/>
    </reaction>
    <physiologicalReaction direction="right-to-left" evidence="22">
        <dbReference type="Rhea" id="RHEA:28989"/>
    </physiologicalReaction>
</comment>
<keyword evidence="6 31" id="KW-0894">Sodium channel</keyword>
<dbReference type="SUPFAM" id="SSF103473">
    <property type="entry name" value="MFS general substrate transporter"/>
    <property type="match status" value="1"/>
</dbReference>
<evidence type="ECO:0000256" key="30">
    <source>
        <dbReference type="ARBA" id="ARBA00081925"/>
    </source>
</evidence>
<reference evidence="36" key="1">
    <citation type="submission" date="2016-11" db="UniProtKB">
        <authorList>
            <consortium name="WormBaseParasite"/>
        </authorList>
    </citation>
    <scope>IDENTIFICATION</scope>
</reference>
<comment type="catalytic activity">
    <reaction evidence="23">
        <text>N-acetyl-L-aspartyl-L-glutamate(out) = N-acetyl-L-aspartyl-L-glutamate(in)</text>
        <dbReference type="Rhea" id="RHEA:72599"/>
        <dbReference type="ChEBI" id="CHEBI:76931"/>
    </reaction>
    <physiologicalReaction direction="left-to-right" evidence="23">
        <dbReference type="Rhea" id="RHEA:72600"/>
    </physiologicalReaction>
</comment>
<feature type="transmembrane region" description="Helical" evidence="33">
    <location>
        <begin position="459"/>
        <end position="480"/>
    </location>
</feature>
<keyword evidence="19" id="KW-0968">Cytoplasmic vesicle</keyword>
<dbReference type="PANTHER" id="PTHR11662">
    <property type="entry name" value="SOLUTE CARRIER FAMILY 17"/>
    <property type="match status" value="1"/>
</dbReference>
<evidence type="ECO:0000256" key="26">
    <source>
        <dbReference type="ARBA" id="ARBA00056891"/>
    </source>
</evidence>
<name>A0A1I8H8J9_9PLAT</name>